<reference evidence="2" key="1">
    <citation type="submission" date="2014-09" db="EMBL/GenBank/DDBJ databases">
        <authorList>
            <person name="Sharma Rahul"/>
            <person name="Thines Marco"/>
        </authorList>
    </citation>
    <scope>NUCLEOTIDE SEQUENCE [LARGE SCALE GENOMIC DNA]</scope>
</reference>
<dbReference type="AlphaFoldDB" id="A0A0P1A9L7"/>
<name>A0A0P1A9L7_PLAHL</name>
<protein>
    <submittedName>
        <fullName evidence="1">Uncharacterized protein</fullName>
    </submittedName>
</protein>
<dbReference type="EMBL" id="CCYD01000246">
    <property type="protein sequence ID" value="CEG36774.1"/>
    <property type="molecule type" value="Genomic_DNA"/>
</dbReference>
<accession>A0A0P1A9L7</accession>
<organism evidence="1 2">
    <name type="scientific">Plasmopara halstedii</name>
    <name type="common">Downy mildew of sunflower</name>
    <dbReference type="NCBI Taxonomy" id="4781"/>
    <lineage>
        <taxon>Eukaryota</taxon>
        <taxon>Sar</taxon>
        <taxon>Stramenopiles</taxon>
        <taxon>Oomycota</taxon>
        <taxon>Peronosporomycetes</taxon>
        <taxon>Peronosporales</taxon>
        <taxon>Peronosporaceae</taxon>
        <taxon>Plasmopara</taxon>
    </lineage>
</organism>
<evidence type="ECO:0000313" key="2">
    <source>
        <dbReference type="Proteomes" id="UP000054928"/>
    </source>
</evidence>
<proteinExistence type="predicted"/>
<evidence type="ECO:0000313" key="1">
    <source>
        <dbReference type="EMBL" id="CEG36774.1"/>
    </source>
</evidence>
<dbReference type="RefSeq" id="XP_024573143.1">
    <property type="nucleotide sequence ID" value="XM_024722024.1"/>
</dbReference>
<dbReference type="GeneID" id="36399078"/>
<keyword evidence="2" id="KW-1185">Reference proteome</keyword>
<dbReference type="Proteomes" id="UP000054928">
    <property type="component" value="Unassembled WGS sequence"/>
</dbReference>
<sequence>MRQDPIPRIEECVLILAKYYVFREHETEYGESGVGISLDTWSGAGVYALRQADFYYRNASLG</sequence>